<evidence type="ECO:0000259" key="2">
    <source>
        <dbReference type="PROSITE" id="PS50191"/>
    </source>
</evidence>
<dbReference type="Gene3D" id="3.40.525.10">
    <property type="entry name" value="CRAL-TRIO lipid binding domain"/>
    <property type="match status" value="1"/>
</dbReference>
<evidence type="ECO:0000256" key="1">
    <source>
        <dbReference type="SAM" id="MobiDB-lite"/>
    </source>
</evidence>
<dbReference type="Proteomes" id="UP000265663">
    <property type="component" value="Unassembled WGS sequence"/>
</dbReference>
<dbReference type="Pfam" id="PF00650">
    <property type="entry name" value="CRAL_TRIO"/>
    <property type="match status" value="2"/>
</dbReference>
<gene>
    <name evidence="3" type="ORF">GMOD_00005820</name>
</gene>
<dbReference type="SMART" id="SM01100">
    <property type="entry name" value="CRAL_TRIO_N"/>
    <property type="match status" value="1"/>
</dbReference>
<dbReference type="InterPro" id="IPR052578">
    <property type="entry name" value="PI_Transfer_CRAL-TRIO"/>
</dbReference>
<sequence length="383" mass="42466">MSAIGPFEEPAPGCKPAPAPALTADQQTKYDQVLADVQTWESLPSSSVKTAESTPITDDERMWLTRECLLRYLRATKWNVAQATQRLRSTLVWRREYGTDRFTADYISEENETGKQVLLGFDNEGRPCLYLLPQNQNTKESPKQVEHLVYMLERTIDIHPPGQESVALLIDFRNAGATPGLGTAKSVLDILQNHYPERLGRALLTHRKYTVSYGAGHMSTDTRFKVPWYIKTFLKLVNPFIDPVTKSKIKPNEPLPDHVPVSQLMKVSDGEVDFKYDHSVYWPALEKITTERRRQRKERWEKGGKIVGESEIYLWGGGEPSLGAGKTTEAAAPLPVSNGTGTADTAAPVAANEGTDATKQGAELVEGVEKLDSKGGEPVKTTA</sequence>
<feature type="domain" description="CRAL-TRIO" evidence="2">
    <location>
        <begin position="106"/>
        <end position="276"/>
    </location>
</feature>
<organism evidence="3 4">
    <name type="scientific">Pyrenophora seminiperda CCB06</name>
    <dbReference type="NCBI Taxonomy" id="1302712"/>
    <lineage>
        <taxon>Eukaryota</taxon>
        <taxon>Fungi</taxon>
        <taxon>Dikarya</taxon>
        <taxon>Ascomycota</taxon>
        <taxon>Pezizomycotina</taxon>
        <taxon>Dothideomycetes</taxon>
        <taxon>Pleosporomycetidae</taxon>
        <taxon>Pleosporales</taxon>
        <taxon>Pleosporineae</taxon>
        <taxon>Pleosporaceae</taxon>
        <taxon>Pyrenophora</taxon>
    </lineage>
</organism>
<protein>
    <submittedName>
        <fullName evidence="3">CRAL TRIO domain</fullName>
    </submittedName>
</protein>
<name>A0A3M7M9X5_9PLEO</name>
<dbReference type="EMBL" id="KE747826">
    <property type="protein sequence ID" value="RMZ71287.1"/>
    <property type="molecule type" value="Genomic_DNA"/>
</dbReference>
<feature type="region of interest" description="Disordered" evidence="1">
    <location>
        <begin position="1"/>
        <end position="21"/>
    </location>
</feature>
<keyword evidence="4" id="KW-1185">Reference proteome</keyword>
<dbReference type="Pfam" id="PF03765">
    <property type="entry name" value="CRAL_TRIO_N"/>
    <property type="match status" value="1"/>
</dbReference>
<dbReference type="InterPro" id="IPR036273">
    <property type="entry name" value="CRAL/TRIO_N_dom_sf"/>
</dbReference>
<dbReference type="PANTHER" id="PTHR45824:SF29">
    <property type="entry name" value="GH16843P"/>
    <property type="match status" value="1"/>
</dbReference>
<dbReference type="SMART" id="SM00516">
    <property type="entry name" value="SEC14"/>
    <property type="match status" value="1"/>
</dbReference>
<reference evidence="3 4" key="1">
    <citation type="journal article" date="2014" name="PLoS ONE">
        <title>De novo Genome Assembly of the Fungal Plant Pathogen Pyrenophora semeniperda.</title>
        <authorList>
            <person name="Soliai M.M."/>
            <person name="Meyer S.E."/>
            <person name="Udall J.A."/>
            <person name="Elzinga D.E."/>
            <person name="Hermansen R.A."/>
            <person name="Bodily P.M."/>
            <person name="Hart A.A."/>
            <person name="Coleman C.E."/>
        </authorList>
    </citation>
    <scope>NUCLEOTIDE SEQUENCE [LARGE SCALE GENOMIC DNA]</scope>
    <source>
        <strain evidence="3 4">CCB06</strain>
        <tissue evidence="3">Mycelium</tissue>
    </source>
</reference>
<dbReference type="PROSITE" id="PS50191">
    <property type="entry name" value="CRAL_TRIO"/>
    <property type="match status" value="1"/>
</dbReference>
<evidence type="ECO:0000313" key="3">
    <source>
        <dbReference type="EMBL" id="RMZ71287.1"/>
    </source>
</evidence>
<dbReference type="InterPro" id="IPR001251">
    <property type="entry name" value="CRAL-TRIO_dom"/>
</dbReference>
<dbReference type="CDD" id="cd00170">
    <property type="entry name" value="SEC14"/>
    <property type="match status" value="1"/>
</dbReference>
<accession>A0A3M7M9X5</accession>
<dbReference type="SUPFAM" id="SSF52087">
    <property type="entry name" value="CRAL/TRIO domain"/>
    <property type="match status" value="1"/>
</dbReference>
<dbReference type="AlphaFoldDB" id="A0A3M7M9X5"/>
<dbReference type="GO" id="GO:0008526">
    <property type="term" value="F:phosphatidylinositol transfer activity"/>
    <property type="evidence" value="ECO:0007669"/>
    <property type="project" value="TreeGrafter"/>
</dbReference>
<dbReference type="InterPro" id="IPR011074">
    <property type="entry name" value="CRAL/TRIO_N_dom"/>
</dbReference>
<dbReference type="PANTHER" id="PTHR45824">
    <property type="entry name" value="GH16843P"/>
    <property type="match status" value="1"/>
</dbReference>
<dbReference type="OrthoDB" id="75724at2759"/>
<evidence type="ECO:0000313" key="4">
    <source>
        <dbReference type="Proteomes" id="UP000265663"/>
    </source>
</evidence>
<dbReference type="SUPFAM" id="SSF46938">
    <property type="entry name" value="CRAL/TRIO N-terminal domain"/>
    <property type="match status" value="1"/>
</dbReference>
<feature type="region of interest" description="Disordered" evidence="1">
    <location>
        <begin position="324"/>
        <end position="361"/>
    </location>
</feature>
<proteinExistence type="predicted"/>
<dbReference type="InterPro" id="IPR036865">
    <property type="entry name" value="CRAL-TRIO_dom_sf"/>
</dbReference>